<dbReference type="Pfam" id="PF11127">
    <property type="entry name" value="YgaP-like_TM"/>
    <property type="match status" value="1"/>
</dbReference>
<keyword evidence="4" id="KW-1185">Reference proteome</keyword>
<evidence type="ECO:0000313" key="3">
    <source>
        <dbReference type="EMBL" id="GLK48172.1"/>
    </source>
</evidence>
<accession>A0ABQ5T5X6</accession>
<dbReference type="InterPro" id="IPR001763">
    <property type="entry name" value="Rhodanese-like_dom"/>
</dbReference>
<name>A0ABQ5T5X6_9CAUL</name>
<evidence type="ECO:0000256" key="1">
    <source>
        <dbReference type="SAM" id="Phobius"/>
    </source>
</evidence>
<dbReference type="Gene3D" id="3.40.250.10">
    <property type="entry name" value="Rhodanese-like domain"/>
    <property type="match status" value="1"/>
</dbReference>
<evidence type="ECO:0000259" key="2">
    <source>
        <dbReference type="PROSITE" id="PS50206"/>
    </source>
</evidence>
<keyword evidence="1" id="KW-0472">Membrane</keyword>
<dbReference type="PANTHER" id="PTHR43031">
    <property type="entry name" value="FAD-DEPENDENT OXIDOREDUCTASE"/>
    <property type="match status" value="1"/>
</dbReference>
<dbReference type="SUPFAM" id="SSF52821">
    <property type="entry name" value="Rhodanese/Cell cycle control phosphatase"/>
    <property type="match status" value="1"/>
</dbReference>
<dbReference type="EMBL" id="BSFD01000002">
    <property type="protein sequence ID" value="GLK48172.1"/>
    <property type="molecule type" value="Genomic_DNA"/>
</dbReference>
<dbReference type="InterPro" id="IPR036873">
    <property type="entry name" value="Rhodanese-like_dom_sf"/>
</dbReference>
<comment type="caution">
    <text evidence="3">The sequence shown here is derived from an EMBL/GenBank/DDBJ whole genome shotgun (WGS) entry which is preliminary data.</text>
</comment>
<gene>
    <name evidence="3" type="ORF">GCM10017620_11450</name>
</gene>
<keyword evidence="1" id="KW-0812">Transmembrane</keyword>
<dbReference type="SMART" id="SM00450">
    <property type="entry name" value="RHOD"/>
    <property type="match status" value="1"/>
</dbReference>
<dbReference type="Pfam" id="PF00581">
    <property type="entry name" value="Rhodanese"/>
    <property type="match status" value="1"/>
</dbReference>
<reference evidence="3" key="2">
    <citation type="submission" date="2023-01" db="EMBL/GenBank/DDBJ databases">
        <authorList>
            <person name="Sun Q."/>
            <person name="Evtushenko L."/>
        </authorList>
    </citation>
    <scope>NUCLEOTIDE SEQUENCE</scope>
    <source>
        <strain evidence="3">VKM B-1499</strain>
    </source>
</reference>
<dbReference type="PROSITE" id="PS50206">
    <property type="entry name" value="RHODANESE_3"/>
    <property type="match status" value="1"/>
</dbReference>
<sequence>MSLMTVLTPLSPAEVSRRLTENSAVLIDIREQDEFVREHVAGAVHAPLSSFEESARTLADGRDVIFTCRTGNRTGVNCNRLAAQVPGQAYVLEGGLEAWKTQGLATRTDRSKPIELMRQVQMAAGGLILIGAALGLLVNPAFWGLSAFVGAGLFFAGATGFCGMARVLAVMPWNRSAAGVA</sequence>
<dbReference type="InterPro" id="IPR050229">
    <property type="entry name" value="GlpE_sulfurtransferase"/>
</dbReference>
<keyword evidence="1" id="KW-1133">Transmembrane helix</keyword>
<dbReference type="Gene3D" id="6.10.140.1340">
    <property type="match status" value="1"/>
</dbReference>
<protein>
    <submittedName>
        <fullName evidence="3">Membrane protein</fullName>
    </submittedName>
</protein>
<dbReference type="Proteomes" id="UP001143509">
    <property type="component" value="Unassembled WGS sequence"/>
</dbReference>
<dbReference type="PANTHER" id="PTHR43031:SF18">
    <property type="entry name" value="RHODANESE-RELATED SULFURTRANSFERASES"/>
    <property type="match status" value="1"/>
</dbReference>
<feature type="transmembrane region" description="Helical" evidence="1">
    <location>
        <begin position="120"/>
        <end position="142"/>
    </location>
</feature>
<reference evidence="3" key="1">
    <citation type="journal article" date="2014" name="Int. J. Syst. Evol. Microbiol.">
        <title>Complete genome of a new Firmicutes species belonging to the dominant human colonic microbiota ('Ruminococcus bicirculans') reveals two chromosomes and a selective capacity to utilize plant glucans.</title>
        <authorList>
            <consortium name="NISC Comparative Sequencing Program"/>
            <person name="Wegmann U."/>
            <person name="Louis P."/>
            <person name="Goesmann A."/>
            <person name="Henrissat B."/>
            <person name="Duncan S.H."/>
            <person name="Flint H.J."/>
        </authorList>
    </citation>
    <scope>NUCLEOTIDE SEQUENCE</scope>
    <source>
        <strain evidence="3">VKM B-1499</strain>
    </source>
</reference>
<organism evidence="3 4">
    <name type="scientific">Brevundimonas intermedia</name>
    <dbReference type="NCBI Taxonomy" id="74315"/>
    <lineage>
        <taxon>Bacteria</taxon>
        <taxon>Pseudomonadati</taxon>
        <taxon>Pseudomonadota</taxon>
        <taxon>Alphaproteobacteria</taxon>
        <taxon>Caulobacterales</taxon>
        <taxon>Caulobacteraceae</taxon>
        <taxon>Brevundimonas</taxon>
    </lineage>
</organism>
<dbReference type="InterPro" id="IPR021309">
    <property type="entry name" value="YgaP-like_TM"/>
</dbReference>
<evidence type="ECO:0000313" key="4">
    <source>
        <dbReference type="Proteomes" id="UP001143509"/>
    </source>
</evidence>
<feature type="domain" description="Rhodanese" evidence="2">
    <location>
        <begin position="20"/>
        <end position="108"/>
    </location>
</feature>
<proteinExistence type="predicted"/>
<feature type="transmembrane region" description="Helical" evidence="1">
    <location>
        <begin position="148"/>
        <end position="169"/>
    </location>
</feature>